<keyword evidence="3" id="KW-1185">Reference proteome</keyword>
<reference evidence="2 3" key="1">
    <citation type="submission" date="2020-08" db="EMBL/GenBank/DDBJ databases">
        <title>Sequencing the genomes of 1000 actinobacteria strains.</title>
        <authorList>
            <person name="Klenk H.-P."/>
        </authorList>
    </citation>
    <scope>NUCLEOTIDE SEQUENCE [LARGE SCALE GENOMIC DNA]</scope>
    <source>
        <strain evidence="2 3">DSM 44551</strain>
    </source>
</reference>
<dbReference type="EMBL" id="JACHDB010000001">
    <property type="protein sequence ID" value="MBB5433318.1"/>
    <property type="molecule type" value="Genomic_DNA"/>
</dbReference>
<gene>
    <name evidence="2" type="ORF">HDA36_003402</name>
</gene>
<dbReference type="RefSeq" id="WP_312893673.1">
    <property type="nucleotide sequence ID" value="NZ_BAAAJD010000156.1"/>
</dbReference>
<dbReference type="PIRSF" id="PIRSF016184">
    <property type="entry name" value="PhzC_PhzF"/>
    <property type="match status" value="1"/>
</dbReference>
<name>A0A7W8QMS6_9ACTN</name>
<feature type="active site" evidence="1">
    <location>
        <position position="56"/>
    </location>
</feature>
<dbReference type="InterPro" id="IPR003719">
    <property type="entry name" value="Phenazine_PhzF-like"/>
</dbReference>
<dbReference type="GO" id="GO:0003824">
    <property type="term" value="F:catalytic activity"/>
    <property type="evidence" value="ECO:0007669"/>
    <property type="project" value="InterPro"/>
</dbReference>
<accession>A0A7W8QMS6</accession>
<dbReference type="Proteomes" id="UP000572635">
    <property type="component" value="Unassembled WGS sequence"/>
</dbReference>
<evidence type="ECO:0000313" key="2">
    <source>
        <dbReference type="EMBL" id="MBB5433318.1"/>
    </source>
</evidence>
<sequence length="238" mass="25108">MNPQTIPESAVELHVVRVFCGDGGAGGNPLGIVPDGAAVPGRARRRALADRLGFSETVFVDGPESGAVDIYTPGARLPFAGHPLLGVAWRLRRTGLRADRLLTEAGPVPAWEDGGADGTGWIRARPEWASGRRTERFGSVAELEALPGPPAGEGWLYAWAWLDEPSGRVRARGFPRRPGGVAEDEATGAAAIVLTAELGRQLDIHQGRASLIRTRPGPDGTVEVGGRVLPVEARIVEA</sequence>
<dbReference type="AlphaFoldDB" id="A0A7W8QMS6"/>
<dbReference type="Gene3D" id="3.10.310.10">
    <property type="entry name" value="Diaminopimelate Epimerase, Chain A, domain 1"/>
    <property type="match status" value="2"/>
</dbReference>
<dbReference type="SUPFAM" id="SSF54506">
    <property type="entry name" value="Diaminopimelate epimerase-like"/>
    <property type="match status" value="1"/>
</dbReference>
<organism evidence="2 3">
    <name type="scientific">Nocardiopsis composta</name>
    <dbReference type="NCBI Taxonomy" id="157465"/>
    <lineage>
        <taxon>Bacteria</taxon>
        <taxon>Bacillati</taxon>
        <taxon>Actinomycetota</taxon>
        <taxon>Actinomycetes</taxon>
        <taxon>Streptosporangiales</taxon>
        <taxon>Nocardiopsidaceae</taxon>
        <taxon>Nocardiopsis</taxon>
    </lineage>
</organism>
<evidence type="ECO:0000313" key="3">
    <source>
        <dbReference type="Proteomes" id="UP000572635"/>
    </source>
</evidence>
<proteinExistence type="predicted"/>
<dbReference type="Pfam" id="PF02567">
    <property type="entry name" value="PhzC-PhzF"/>
    <property type="match status" value="1"/>
</dbReference>
<evidence type="ECO:0000256" key="1">
    <source>
        <dbReference type="PIRSR" id="PIRSR016184-1"/>
    </source>
</evidence>
<protein>
    <submittedName>
        <fullName evidence="2">Putative PhzF superfamily epimerase YddE/YHI9</fullName>
    </submittedName>
</protein>
<comment type="caution">
    <text evidence="2">The sequence shown here is derived from an EMBL/GenBank/DDBJ whole genome shotgun (WGS) entry which is preliminary data.</text>
</comment>